<dbReference type="SMART" id="SM00409">
    <property type="entry name" value="IG"/>
    <property type="match status" value="1"/>
</dbReference>
<dbReference type="Gene3D" id="2.60.40.10">
    <property type="entry name" value="Immunoglobulins"/>
    <property type="match status" value="1"/>
</dbReference>
<evidence type="ECO:0000313" key="5">
    <source>
        <dbReference type="EnsemblMetazoa" id="XP_038062079.1"/>
    </source>
</evidence>
<evidence type="ECO:0000256" key="3">
    <source>
        <dbReference type="SAM" id="SignalP"/>
    </source>
</evidence>
<feature type="compositionally biased region" description="Polar residues" evidence="1">
    <location>
        <begin position="296"/>
        <end position="307"/>
    </location>
</feature>
<evidence type="ECO:0000259" key="4">
    <source>
        <dbReference type="PROSITE" id="PS50835"/>
    </source>
</evidence>
<keyword evidence="2" id="KW-0812">Transmembrane</keyword>
<organism evidence="5 6">
    <name type="scientific">Patiria miniata</name>
    <name type="common">Bat star</name>
    <name type="synonym">Asterina miniata</name>
    <dbReference type="NCBI Taxonomy" id="46514"/>
    <lineage>
        <taxon>Eukaryota</taxon>
        <taxon>Metazoa</taxon>
        <taxon>Echinodermata</taxon>
        <taxon>Eleutherozoa</taxon>
        <taxon>Asterozoa</taxon>
        <taxon>Asteroidea</taxon>
        <taxon>Valvatacea</taxon>
        <taxon>Valvatida</taxon>
        <taxon>Asterinidae</taxon>
        <taxon>Patiria</taxon>
    </lineage>
</organism>
<dbReference type="RefSeq" id="XP_038062079.1">
    <property type="nucleotide sequence ID" value="XM_038206151.1"/>
</dbReference>
<sequence length="442" mass="48092">MDARLFVCSMLVGFLCLNALVMVAVAQTVSAWIVEPRSNGAIKEGDVVHMTCVARYLYKYHTLEWVTGSPPYHTLRWGRASITTDPRFVFETTERPTSRLLVIQDFTITNVKREDSGEYVCNVKNINTDPGDNIEASASINLSVLYFPSQNFPICFPDGPITLTPGPELTMRCTSEAGNPQIAMDISQECPSSDYAWTTSNMNGTISMSLDLAGNSSNNGIAFVCSISSLAFPDLRRSCTIGHISVEAVTEPVTEPTTDPMTETTTESTSELTREVTTPAVYDTVTSLTPAPFVTYSDTESTETSPYATEAKHGSTLDSTHAEATGKTAVKVTNEPTAEPEATPSTMFRTVHDEHTGVITTMTSEPTYSLLTFASDDPSPLTPWIPAFVAATSALLVSIMTIVILVLCLIKLMKRLKASNDSESQNPIIEPYMELQPTDIKA</sequence>
<feature type="signal peptide" evidence="3">
    <location>
        <begin position="1"/>
        <end position="26"/>
    </location>
</feature>
<feature type="region of interest" description="Disordered" evidence="1">
    <location>
        <begin position="254"/>
        <end position="274"/>
    </location>
</feature>
<keyword evidence="3" id="KW-0732">Signal</keyword>
<dbReference type="InterPro" id="IPR013151">
    <property type="entry name" value="Immunoglobulin_dom"/>
</dbReference>
<keyword evidence="6" id="KW-1185">Reference proteome</keyword>
<dbReference type="Proteomes" id="UP000887568">
    <property type="component" value="Unplaced"/>
</dbReference>
<dbReference type="GeneID" id="119732582"/>
<proteinExistence type="predicted"/>
<name>A0A914AFC9_PATMI</name>
<reference evidence="5" key="1">
    <citation type="submission" date="2022-11" db="UniProtKB">
        <authorList>
            <consortium name="EnsemblMetazoa"/>
        </authorList>
    </citation>
    <scope>IDENTIFICATION</scope>
</reference>
<dbReference type="InterPro" id="IPR003599">
    <property type="entry name" value="Ig_sub"/>
</dbReference>
<evidence type="ECO:0000313" key="6">
    <source>
        <dbReference type="Proteomes" id="UP000887568"/>
    </source>
</evidence>
<dbReference type="Pfam" id="PF00047">
    <property type="entry name" value="ig"/>
    <property type="match status" value="1"/>
</dbReference>
<dbReference type="SUPFAM" id="SSF48726">
    <property type="entry name" value="Immunoglobulin"/>
    <property type="match status" value="1"/>
</dbReference>
<evidence type="ECO:0000256" key="2">
    <source>
        <dbReference type="SAM" id="Phobius"/>
    </source>
</evidence>
<dbReference type="PROSITE" id="PS50835">
    <property type="entry name" value="IG_LIKE"/>
    <property type="match status" value="1"/>
</dbReference>
<dbReference type="PANTHER" id="PTHR45889">
    <property type="entry name" value="IG-LIKE DOMAIN-CONTAINING PROTEIN"/>
    <property type="match status" value="1"/>
</dbReference>
<keyword evidence="2" id="KW-1133">Transmembrane helix</keyword>
<dbReference type="AlphaFoldDB" id="A0A914AFC9"/>
<keyword evidence="2" id="KW-0472">Membrane</keyword>
<feature type="domain" description="Ig-like" evidence="4">
    <location>
        <begin position="30"/>
        <end position="139"/>
    </location>
</feature>
<dbReference type="InterPro" id="IPR007110">
    <property type="entry name" value="Ig-like_dom"/>
</dbReference>
<feature type="transmembrane region" description="Helical" evidence="2">
    <location>
        <begin position="384"/>
        <end position="410"/>
    </location>
</feature>
<feature type="region of interest" description="Disordered" evidence="1">
    <location>
        <begin position="296"/>
        <end position="324"/>
    </location>
</feature>
<dbReference type="EnsemblMetazoa" id="XM_038206151.1">
    <property type="protein sequence ID" value="XP_038062079.1"/>
    <property type="gene ID" value="LOC119732582"/>
</dbReference>
<evidence type="ECO:0000256" key="1">
    <source>
        <dbReference type="SAM" id="MobiDB-lite"/>
    </source>
</evidence>
<dbReference type="OMA" id="CTIGHIS"/>
<dbReference type="OrthoDB" id="10039395at2759"/>
<dbReference type="InterPro" id="IPR013783">
    <property type="entry name" value="Ig-like_fold"/>
</dbReference>
<dbReference type="InterPro" id="IPR036179">
    <property type="entry name" value="Ig-like_dom_sf"/>
</dbReference>
<dbReference type="PANTHER" id="PTHR45889:SF8">
    <property type="entry name" value="IG-LIKE DOMAIN-CONTAINING PROTEIN"/>
    <property type="match status" value="1"/>
</dbReference>
<accession>A0A914AFC9</accession>
<protein>
    <recommendedName>
        <fullName evidence="4">Ig-like domain-containing protein</fullName>
    </recommendedName>
</protein>
<feature type="chain" id="PRO_5038076963" description="Ig-like domain-containing protein" evidence="3">
    <location>
        <begin position="27"/>
        <end position="442"/>
    </location>
</feature>